<evidence type="ECO:0000313" key="28">
    <source>
        <dbReference type="Proteomes" id="UP000694844"/>
    </source>
</evidence>
<dbReference type="Proteomes" id="UP000694844">
    <property type="component" value="Chromosome 3"/>
</dbReference>
<dbReference type="CDD" id="cd14069">
    <property type="entry name" value="STKc_Chk1"/>
    <property type="match status" value="1"/>
</dbReference>
<evidence type="ECO:0000256" key="25">
    <source>
        <dbReference type="SAM" id="MobiDB-lite"/>
    </source>
</evidence>
<keyword evidence="9" id="KW-0723">Serine/threonine-protein kinase</keyword>
<evidence type="ECO:0000259" key="26">
    <source>
        <dbReference type="PROSITE" id="PS50011"/>
    </source>
</evidence>
<comment type="similarity">
    <text evidence="4">Belongs to the protein kinase superfamily. CAMK Ser/Thr protein kinase family. NIM1 subfamily.</text>
</comment>
<feature type="compositionally biased region" description="Basic and acidic residues" evidence="25">
    <location>
        <begin position="101"/>
        <end position="112"/>
    </location>
</feature>
<comment type="catalytic activity">
    <reaction evidence="22">
        <text>L-seryl-[protein] + ATP = O-phospho-L-seryl-[protein] + ADP + H(+)</text>
        <dbReference type="Rhea" id="RHEA:17989"/>
        <dbReference type="Rhea" id="RHEA-COMP:9863"/>
        <dbReference type="Rhea" id="RHEA-COMP:11604"/>
        <dbReference type="ChEBI" id="CHEBI:15378"/>
        <dbReference type="ChEBI" id="CHEBI:29999"/>
        <dbReference type="ChEBI" id="CHEBI:30616"/>
        <dbReference type="ChEBI" id="CHEBI:83421"/>
        <dbReference type="ChEBI" id="CHEBI:456216"/>
        <dbReference type="EC" id="2.7.11.1"/>
    </reaction>
</comment>
<evidence type="ECO:0000256" key="1">
    <source>
        <dbReference type="ARBA" id="ARBA00004123"/>
    </source>
</evidence>
<comment type="subcellular location">
    <subcellularLocation>
        <location evidence="2">Chromosome</location>
    </subcellularLocation>
    <subcellularLocation>
        <location evidence="3">Cytoplasm</location>
        <location evidence="3">Cytoskeleton</location>
        <location evidence="3">Microtubule organizing center</location>
        <location evidence="3">Centrosome</location>
    </subcellularLocation>
    <subcellularLocation>
        <location evidence="1">Nucleus</location>
    </subcellularLocation>
</comment>
<dbReference type="PROSITE" id="PS50097">
    <property type="entry name" value="BTB"/>
    <property type="match status" value="1"/>
</dbReference>
<keyword evidence="15 24" id="KW-0067">ATP-binding</keyword>
<dbReference type="InterPro" id="IPR011705">
    <property type="entry name" value="BACK"/>
</dbReference>
<keyword evidence="12 24" id="KW-0547">Nucleotide-binding</keyword>
<dbReference type="SUPFAM" id="SSF56112">
    <property type="entry name" value="Protein kinase-like (PK-like)"/>
    <property type="match status" value="1"/>
</dbReference>
<evidence type="ECO:0000256" key="17">
    <source>
        <dbReference type="ARBA" id="ARBA00023242"/>
    </source>
</evidence>
<dbReference type="EC" id="2.7.11.1" evidence="5"/>
<evidence type="ECO:0000256" key="6">
    <source>
        <dbReference type="ARBA" id="ARBA00022045"/>
    </source>
</evidence>
<dbReference type="CDD" id="cd18186">
    <property type="entry name" value="BTB_POZ_ZBTB_KLHL-like"/>
    <property type="match status" value="1"/>
</dbReference>
<evidence type="ECO:0000256" key="23">
    <source>
        <dbReference type="ARBA" id="ARBA00070697"/>
    </source>
</evidence>
<dbReference type="PROSITE" id="PS50011">
    <property type="entry name" value="PROTEIN_KINASE_DOM"/>
    <property type="match status" value="1"/>
</dbReference>
<dbReference type="Gene3D" id="1.10.510.10">
    <property type="entry name" value="Transferase(Phosphotransferase) domain 1"/>
    <property type="match status" value="1"/>
</dbReference>
<feature type="domain" description="BTB" evidence="27">
    <location>
        <begin position="260"/>
        <end position="329"/>
    </location>
</feature>
<keyword evidence="10" id="KW-0597">Phosphoprotein</keyword>
<dbReference type="InterPro" id="IPR034670">
    <property type="entry name" value="Chk1_catalytic_dom"/>
</dbReference>
<dbReference type="PANTHER" id="PTHR24346">
    <property type="entry name" value="MAP/MICROTUBULE AFFINITY-REGULATING KINASE"/>
    <property type="match status" value="1"/>
</dbReference>
<evidence type="ECO:0000259" key="27">
    <source>
        <dbReference type="PROSITE" id="PS50097"/>
    </source>
</evidence>
<protein>
    <recommendedName>
        <fullName evidence="23">Serine/threonine-protein kinase CHK1</fullName>
        <ecNumber evidence="5">2.7.11.1</ecNumber>
    </recommendedName>
    <alternativeName>
        <fullName evidence="19">CHK1 checkpoint homolog</fullName>
    </alternativeName>
    <alternativeName>
        <fullName evidence="20">Checkpoint kinase-1</fullName>
    </alternativeName>
    <alternativeName>
        <fullName evidence="6">Serine/threonine-protein kinase Chk1</fullName>
    </alternativeName>
</protein>
<keyword evidence="8" id="KW-0963">Cytoplasm</keyword>
<dbReference type="InterPro" id="IPR000210">
    <property type="entry name" value="BTB/POZ_dom"/>
</dbReference>
<dbReference type="AlphaFoldDB" id="A0A8B8CYY3"/>
<dbReference type="FunFam" id="3.30.310.80:FF:000007">
    <property type="entry name" value="Serine/threonine-protein kinase Chk1 isoform 1"/>
    <property type="match status" value="1"/>
</dbReference>
<dbReference type="SUPFAM" id="SSF54695">
    <property type="entry name" value="POZ domain"/>
    <property type="match status" value="1"/>
</dbReference>
<dbReference type="PROSITE" id="PS00107">
    <property type="entry name" value="PROTEIN_KINASE_ATP"/>
    <property type="match status" value="1"/>
</dbReference>
<evidence type="ECO:0000256" key="22">
    <source>
        <dbReference type="ARBA" id="ARBA00048679"/>
    </source>
</evidence>
<evidence type="ECO:0000256" key="24">
    <source>
        <dbReference type="PROSITE-ProRule" id="PRU10141"/>
    </source>
</evidence>
<dbReference type="GO" id="GO:0005813">
    <property type="term" value="C:centrosome"/>
    <property type="evidence" value="ECO:0007669"/>
    <property type="project" value="UniProtKB-SubCell"/>
</dbReference>
<feature type="binding site" evidence="24">
    <location>
        <position position="643"/>
    </location>
    <ligand>
        <name>ATP</name>
        <dbReference type="ChEBI" id="CHEBI:30616"/>
    </ligand>
</feature>
<organism evidence="28 29">
    <name type="scientific">Crassostrea virginica</name>
    <name type="common">Eastern oyster</name>
    <dbReference type="NCBI Taxonomy" id="6565"/>
    <lineage>
        <taxon>Eukaryota</taxon>
        <taxon>Metazoa</taxon>
        <taxon>Spiralia</taxon>
        <taxon>Lophotrochozoa</taxon>
        <taxon>Mollusca</taxon>
        <taxon>Bivalvia</taxon>
        <taxon>Autobranchia</taxon>
        <taxon>Pteriomorphia</taxon>
        <taxon>Ostreida</taxon>
        <taxon>Ostreoidea</taxon>
        <taxon>Ostreidae</taxon>
        <taxon>Crassostrea</taxon>
    </lineage>
</organism>
<evidence type="ECO:0000256" key="18">
    <source>
        <dbReference type="ARBA" id="ARBA00023306"/>
    </source>
</evidence>
<evidence type="ECO:0000256" key="7">
    <source>
        <dbReference type="ARBA" id="ARBA00022454"/>
    </source>
</evidence>
<comment type="catalytic activity">
    <reaction evidence="21">
        <text>L-threonyl-[protein] + ATP = O-phospho-L-threonyl-[protein] + ADP + H(+)</text>
        <dbReference type="Rhea" id="RHEA:46608"/>
        <dbReference type="Rhea" id="RHEA-COMP:11060"/>
        <dbReference type="Rhea" id="RHEA-COMP:11605"/>
        <dbReference type="ChEBI" id="CHEBI:15378"/>
        <dbReference type="ChEBI" id="CHEBI:30013"/>
        <dbReference type="ChEBI" id="CHEBI:30616"/>
        <dbReference type="ChEBI" id="CHEBI:61977"/>
        <dbReference type="ChEBI" id="CHEBI:456216"/>
        <dbReference type="EC" id="2.7.11.1"/>
    </reaction>
</comment>
<dbReference type="KEGG" id="cvn:111123010"/>
<gene>
    <name evidence="29" type="primary">LOC111123010</name>
</gene>
<feature type="compositionally biased region" description="Low complexity" evidence="25">
    <location>
        <begin position="886"/>
        <end position="897"/>
    </location>
</feature>
<evidence type="ECO:0000256" key="4">
    <source>
        <dbReference type="ARBA" id="ARBA00010791"/>
    </source>
</evidence>
<dbReference type="GO" id="GO:0005634">
    <property type="term" value="C:nucleus"/>
    <property type="evidence" value="ECO:0007669"/>
    <property type="project" value="UniProtKB-SubCell"/>
</dbReference>
<feature type="region of interest" description="Disordered" evidence="25">
    <location>
        <begin position="77"/>
        <end position="188"/>
    </location>
</feature>
<dbReference type="Pfam" id="PF07707">
    <property type="entry name" value="BACK"/>
    <property type="match status" value="1"/>
</dbReference>
<feature type="region of interest" description="Disordered" evidence="25">
    <location>
        <begin position="204"/>
        <end position="231"/>
    </location>
</feature>
<dbReference type="InterPro" id="IPR000719">
    <property type="entry name" value="Prot_kinase_dom"/>
</dbReference>
<dbReference type="FunFam" id="3.30.200.20:FF:000229">
    <property type="entry name" value="Serine/threonine-protein kinase Chk1"/>
    <property type="match status" value="1"/>
</dbReference>
<evidence type="ECO:0000256" key="12">
    <source>
        <dbReference type="ARBA" id="ARBA00022741"/>
    </source>
</evidence>
<keyword evidence="17" id="KW-0539">Nucleus</keyword>
<feature type="compositionally biased region" description="Basic and acidic residues" evidence="25">
    <location>
        <begin position="14"/>
        <end position="23"/>
    </location>
</feature>
<dbReference type="Gene3D" id="1.25.40.420">
    <property type="match status" value="1"/>
</dbReference>
<dbReference type="GO" id="GO:0004674">
    <property type="term" value="F:protein serine/threonine kinase activity"/>
    <property type="evidence" value="ECO:0007669"/>
    <property type="project" value="UniProtKB-KW"/>
</dbReference>
<name>A0A8B8CYY3_CRAVI</name>
<feature type="compositionally biased region" description="Basic and acidic residues" evidence="25">
    <location>
        <begin position="141"/>
        <end position="158"/>
    </location>
</feature>
<reference evidence="29" key="1">
    <citation type="submission" date="2025-08" db="UniProtKB">
        <authorList>
            <consortium name="RefSeq"/>
        </authorList>
    </citation>
    <scope>IDENTIFICATION</scope>
    <source>
        <tissue evidence="29">Whole sample</tissue>
    </source>
</reference>
<evidence type="ECO:0000256" key="9">
    <source>
        <dbReference type="ARBA" id="ARBA00022527"/>
    </source>
</evidence>
<keyword evidence="11" id="KW-0808">Transferase</keyword>
<dbReference type="InterPro" id="IPR011333">
    <property type="entry name" value="SKP1/BTB/POZ_sf"/>
</dbReference>
<feature type="compositionally biased region" description="Polar residues" evidence="25">
    <location>
        <begin position="77"/>
        <end position="98"/>
    </location>
</feature>
<evidence type="ECO:0000256" key="14">
    <source>
        <dbReference type="ARBA" id="ARBA00022777"/>
    </source>
</evidence>
<dbReference type="GO" id="GO:0005524">
    <property type="term" value="F:ATP binding"/>
    <property type="evidence" value="ECO:0007669"/>
    <property type="project" value="UniProtKB-UniRule"/>
</dbReference>
<dbReference type="InterPro" id="IPR008271">
    <property type="entry name" value="Ser/Thr_kinase_AS"/>
</dbReference>
<dbReference type="InterPro" id="IPR011009">
    <property type="entry name" value="Kinase-like_dom_sf"/>
</dbReference>
<evidence type="ECO:0000256" key="15">
    <source>
        <dbReference type="ARBA" id="ARBA00022840"/>
    </source>
</evidence>
<proteinExistence type="inferred from homology"/>
<keyword evidence="16" id="KW-0206">Cytoskeleton</keyword>
<keyword evidence="18" id="KW-0131">Cell cycle</keyword>
<evidence type="ECO:0000256" key="3">
    <source>
        <dbReference type="ARBA" id="ARBA00004300"/>
    </source>
</evidence>
<dbReference type="GO" id="GO:0000077">
    <property type="term" value="P:DNA damage checkpoint signaling"/>
    <property type="evidence" value="ECO:0007669"/>
    <property type="project" value="InterPro"/>
</dbReference>
<evidence type="ECO:0000256" key="8">
    <source>
        <dbReference type="ARBA" id="ARBA00022490"/>
    </source>
</evidence>
<evidence type="ECO:0000256" key="10">
    <source>
        <dbReference type="ARBA" id="ARBA00022553"/>
    </source>
</evidence>
<dbReference type="PROSITE" id="PS00108">
    <property type="entry name" value="PROTEIN_KINASE_ST"/>
    <property type="match status" value="1"/>
</dbReference>
<dbReference type="InterPro" id="IPR017441">
    <property type="entry name" value="Protein_kinase_ATP_BS"/>
</dbReference>
<sequence length="1090" mass="123999">MNELSRHQTFTKNHAQETQRLENSDSQFIFPEAKNGEHSISCNLRKLPNELHRQSPLNMSNVTASFQKHCTIDMDDVSSTGSSSDHTLVGEESQTTEDTLTEERLAEIHEDTFSPETVCTARPASTSPVSEEELFYTASQHQREQLRNSEKDKSKDGISKSTNDADESYSLHGSTHEELGETAVSNSPDISVCSSLETECSQSASSTTIGHAGSHNTPLQQQDHSPSYLDKIPTEPHSRVAHWARIGAYVRECYEKGKICDIRFHVEKETLLAHRAPLCTVSPYFASVFYENDYLNSKPMAEVRLNGITMQSLKVFMDFVYTGKLEIVLPVLLDLVKISDLFEIPEVKQRCVRELDFLPEEDLVWLLIAVREDTGLHFTEPLLHCISDKFLSVCNSQGFLELDVDTVCLILSDDRLLTRTELDVFRAALRWIHHNASLRSQFLETVMATVRFPLMTQSDLFECLDTFSLLGINQQCLDMIYKANWIRTAMALERDDPLHLTIPFPRSQCSQENTNNNVLNTPYDVGSPYKMDISVGSFRRSEEKRSTVIESRSQSNRKPAVSEPLAKEIPESKQESKPTCNQSNQIENHTVVVLDRKLYIIGPMTAPTAFVEGWDFVQTLGEGAYGEVKLAVNSDTQEAVAVKIINLEKNPSASEAVRKEVCVHKLLNHETIIKFYGFRKDGKIQYLFLEYASGGELFDRIEPDIGMPQQDANRYFKQLINGVEYLHMKGVTHRDLKPENLLLDDFDNLKISDFGLATVFRYQGNTRQLEKCCGTVPYLAPEVLSRKPYDAEPADIWSCAVILVALLAGELPWDEPTYGCQEYCDWKDCKITKSPWNKIDNLALSLLRRLLVENSSKRYTIRQIRDHQWYNKNFNRTALGPLNRLPSSPTSSPSGTSHFKRMCSGNELSPPSHTKDSFKHISSSQPESRNRLGSEGDTNSPMDSVDRQFCFSQPVHPDHMLLNSQVQGTPGSSQNPWQKLVRRMTRFFVKPDRDGTKKELERVFEHFGYNWKFNSPGMVTITTKDRRQYPLVFKAFFLDMDENLLLDFRLSKGDGLEFKRHFMKIKNHMKAVVSKVPPTWPLVPSQVSGD</sequence>
<dbReference type="Gene3D" id="3.30.200.20">
    <property type="entry name" value="Phosphorylase Kinase, domain 1"/>
    <property type="match status" value="1"/>
</dbReference>
<keyword evidence="13" id="KW-0227">DNA damage</keyword>
<dbReference type="GO" id="GO:0005737">
    <property type="term" value="C:cytoplasm"/>
    <property type="evidence" value="ECO:0007669"/>
    <property type="project" value="TreeGrafter"/>
</dbReference>
<dbReference type="GO" id="GO:0005694">
    <property type="term" value="C:chromosome"/>
    <property type="evidence" value="ECO:0007669"/>
    <property type="project" value="UniProtKB-SubCell"/>
</dbReference>
<feature type="domain" description="Protein kinase" evidence="26">
    <location>
        <begin position="614"/>
        <end position="870"/>
    </location>
</feature>
<feature type="region of interest" description="Disordered" evidence="25">
    <location>
        <begin position="880"/>
        <end position="946"/>
    </location>
</feature>
<dbReference type="Gene3D" id="3.30.710.10">
    <property type="entry name" value="Potassium Channel Kv1.1, Chain A"/>
    <property type="match status" value="1"/>
</dbReference>
<feature type="compositionally biased region" description="Polar residues" evidence="25">
    <location>
        <begin position="204"/>
        <end position="225"/>
    </location>
</feature>
<evidence type="ECO:0000256" key="16">
    <source>
        <dbReference type="ARBA" id="ARBA00023212"/>
    </source>
</evidence>
<keyword evidence="14" id="KW-0418">Kinase</keyword>
<keyword evidence="28" id="KW-1185">Reference proteome</keyword>
<evidence type="ECO:0000256" key="5">
    <source>
        <dbReference type="ARBA" id="ARBA00012513"/>
    </source>
</evidence>
<evidence type="ECO:0000313" key="29">
    <source>
        <dbReference type="RefSeq" id="XP_022320795.1"/>
    </source>
</evidence>
<dbReference type="OrthoDB" id="539158at2759"/>
<dbReference type="PANTHER" id="PTHR24346:SF107">
    <property type="entry name" value="SERINE_THREONINE-PROTEIN KINASE CHK1"/>
    <property type="match status" value="1"/>
</dbReference>
<dbReference type="SMART" id="SM00875">
    <property type="entry name" value="BACK"/>
    <property type="match status" value="1"/>
</dbReference>
<evidence type="ECO:0000256" key="13">
    <source>
        <dbReference type="ARBA" id="ARBA00022763"/>
    </source>
</evidence>
<evidence type="ECO:0000256" key="20">
    <source>
        <dbReference type="ARBA" id="ARBA00032547"/>
    </source>
</evidence>
<evidence type="ECO:0000256" key="11">
    <source>
        <dbReference type="ARBA" id="ARBA00022679"/>
    </source>
</evidence>
<dbReference type="GeneID" id="111123010"/>
<dbReference type="FunFam" id="1.10.510.10:FF:000301">
    <property type="entry name" value="Serine/threonine-protein kinase Chk1"/>
    <property type="match status" value="1"/>
</dbReference>
<dbReference type="SMART" id="SM00220">
    <property type="entry name" value="S_TKc"/>
    <property type="match status" value="1"/>
</dbReference>
<dbReference type="RefSeq" id="XP_022320795.1">
    <property type="nucleotide sequence ID" value="XM_022465087.1"/>
</dbReference>
<feature type="compositionally biased region" description="Polar residues" evidence="25">
    <location>
        <begin position="548"/>
        <end position="557"/>
    </location>
</feature>
<dbReference type="Pfam" id="PF00069">
    <property type="entry name" value="Pkinase"/>
    <property type="match status" value="1"/>
</dbReference>
<evidence type="ECO:0000256" key="19">
    <source>
        <dbReference type="ARBA" id="ARBA00030691"/>
    </source>
</evidence>
<evidence type="ECO:0000256" key="2">
    <source>
        <dbReference type="ARBA" id="ARBA00004286"/>
    </source>
</evidence>
<dbReference type="SMART" id="SM00225">
    <property type="entry name" value="BTB"/>
    <property type="match status" value="1"/>
</dbReference>
<feature type="region of interest" description="Disordered" evidence="25">
    <location>
        <begin position="544"/>
        <end position="583"/>
    </location>
</feature>
<keyword evidence="7" id="KW-0158">Chromosome</keyword>
<evidence type="ECO:0000256" key="21">
    <source>
        <dbReference type="ARBA" id="ARBA00047899"/>
    </source>
</evidence>
<feature type="region of interest" description="Disordered" evidence="25">
    <location>
        <begin position="1"/>
        <end position="25"/>
    </location>
</feature>
<dbReference type="Pfam" id="PF00651">
    <property type="entry name" value="BTB"/>
    <property type="match status" value="1"/>
</dbReference>
<feature type="compositionally biased region" description="Basic and acidic residues" evidence="25">
    <location>
        <begin position="565"/>
        <end position="576"/>
    </location>
</feature>
<accession>A0A8B8CYY3</accession>